<accession>F9WT70</accession>
<sequence length="191" mass="20113">MDNATPASSADARAAIRHWMGTLATQKASAEVRGNAEFTIGTTNSVKIPLKGKKAVDMWRTSLEDAAGAMEEAARRDAETESILNHAAAQASAFCQDVAKEKGAKQPGEQTRTAQGSMTGQTRQGDEEKEGQGETSIAHRQGRTEKQGNTEASREQRESTAPSRCRLASAVAQAVGMAMTPATLALATLAP</sequence>
<dbReference type="AlphaFoldDB" id="F9WT70"/>
<keyword evidence="3" id="KW-1185">Reference proteome</keyword>
<feature type="compositionally biased region" description="Basic and acidic residues" evidence="1">
    <location>
        <begin position="142"/>
        <end position="158"/>
    </location>
</feature>
<organism evidence="2 3">
    <name type="scientific">Trypanosoma vivax (strain Y486)</name>
    <dbReference type="NCBI Taxonomy" id="1055687"/>
    <lineage>
        <taxon>Eukaryota</taxon>
        <taxon>Discoba</taxon>
        <taxon>Euglenozoa</taxon>
        <taxon>Kinetoplastea</taxon>
        <taxon>Metakinetoplastina</taxon>
        <taxon>Trypanosomatida</taxon>
        <taxon>Trypanosomatidae</taxon>
        <taxon>Trypanosoma</taxon>
        <taxon>Duttonella</taxon>
    </lineage>
</organism>
<evidence type="ECO:0000313" key="3">
    <source>
        <dbReference type="Proteomes" id="UP000009027"/>
    </source>
</evidence>
<name>F9WT70_TRYVY</name>
<dbReference type="EMBL" id="CAEX01006269">
    <property type="protein sequence ID" value="CCD20763.1"/>
    <property type="molecule type" value="Genomic_DNA"/>
</dbReference>
<protein>
    <submittedName>
        <fullName evidence="2">Uncharacterized protein</fullName>
    </submittedName>
</protein>
<evidence type="ECO:0000313" key="2">
    <source>
        <dbReference type="EMBL" id="CCD20763.1"/>
    </source>
</evidence>
<feature type="region of interest" description="Disordered" evidence="1">
    <location>
        <begin position="98"/>
        <end position="166"/>
    </location>
</feature>
<dbReference type="Proteomes" id="UP000009027">
    <property type="component" value="Unassembled WGS sequence"/>
</dbReference>
<dbReference type="VEuPathDB" id="TriTrypDB:TvY486_0036330"/>
<reference evidence="2 3" key="1">
    <citation type="journal article" date="2012" name="Proc. Natl. Acad. Sci. U.S.A.">
        <title>Antigenic diversity is generated by distinct evolutionary mechanisms in African trypanosome species.</title>
        <authorList>
            <person name="Jackson A.P."/>
            <person name="Berry A."/>
            <person name="Aslett M."/>
            <person name="Allison H.C."/>
            <person name="Burton P."/>
            <person name="Vavrova-Anderson J."/>
            <person name="Brown R."/>
            <person name="Browne H."/>
            <person name="Corton N."/>
            <person name="Hauser H."/>
            <person name="Gamble J."/>
            <person name="Gilderthorp R."/>
            <person name="Marcello L."/>
            <person name="McQuillan J."/>
            <person name="Otto T.D."/>
            <person name="Quail M.A."/>
            <person name="Sanders M.J."/>
            <person name="van Tonder A."/>
            <person name="Ginger M.L."/>
            <person name="Field M.C."/>
            <person name="Barry J.D."/>
            <person name="Hertz-Fowler C."/>
            <person name="Berriman M."/>
        </authorList>
    </citation>
    <scope>NUCLEOTIDE SEQUENCE</scope>
    <source>
        <strain evidence="2 3">Y486</strain>
    </source>
</reference>
<gene>
    <name evidence="2" type="ORF">TvY486_0036330</name>
</gene>
<evidence type="ECO:0000256" key="1">
    <source>
        <dbReference type="SAM" id="MobiDB-lite"/>
    </source>
</evidence>
<feature type="compositionally biased region" description="Polar residues" evidence="1">
    <location>
        <begin position="108"/>
        <end position="123"/>
    </location>
</feature>
<proteinExistence type="predicted"/>